<keyword evidence="3" id="KW-1185">Reference proteome</keyword>
<dbReference type="InParanoid" id="A0A6P8Z894"/>
<name>A0A6P8Z894_THRPL</name>
<dbReference type="PANTHER" id="PTHR31569">
    <property type="entry name" value="SWIM-TYPE DOMAIN-CONTAINING PROTEIN"/>
    <property type="match status" value="1"/>
</dbReference>
<dbReference type="Pfam" id="PF21599">
    <property type="entry name" value="ZSWIM3_N"/>
    <property type="match status" value="1"/>
</dbReference>
<evidence type="ECO:0000313" key="4">
    <source>
        <dbReference type="RefSeq" id="XP_034246660.1"/>
    </source>
</evidence>
<dbReference type="InterPro" id="IPR048325">
    <property type="entry name" value="ZSWIM3_N"/>
</dbReference>
<dbReference type="Pfam" id="PF21056">
    <property type="entry name" value="ZSWIM1-3_RNaseH-like"/>
    <property type="match status" value="1"/>
</dbReference>
<dbReference type="InterPro" id="IPR052579">
    <property type="entry name" value="Zinc_finger_SWIM"/>
</dbReference>
<evidence type="ECO:0000259" key="1">
    <source>
        <dbReference type="Pfam" id="PF21056"/>
    </source>
</evidence>
<dbReference type="RefSeq" id="XP_034246660.1">
    <property type="nucleotide sequence ID" value="XM_034390769.1"/>
</dbReference>
<dbReference type="GeneID" id="117648309"/>
<feature type="domain" description="ZSWIM1/3 RNaseH-like" evidence="1">
    <location>
        <begin position="204"/>
        <end position="330"/>
    </location>
</feature>
<dbReference type="AlphaFoldDB" id="A0A6P8Z894"/>
<gene>
    <name evidence="4" type="primary">LOC117648309</name>
</gene>
<dbReference type="KEGG" id="tpal:117648309"/>
<dbReference type="Proteomes" id="UP000515158">
    <property type="component" value="Unplaced"/>
</dbReference>
<evidence type="ECO:0000313" key="3">
    <source>
        <dbReference type="Proteomes" id="UP000515158"/>
    </source>
</evidence>
<accession>A0A6P8Z894</accession>
<feature type="domain" description="ZSWIM3 N-terminal" evidence="2">
    <location>
        <begin position="10"/>
        <end position="122"/>
    </location>
</feature>
<dbReference type="InterPro" id="IPR048324">
    <property type="entry name" value="ZSWIM1-3_RNaseH-like"/>
</dbReference>
<reference evidence="4" key="1">
    <citation type="submission" date="2025-08" db="UniProtKB">
        <authorList>
            <consortium name="RefSeq"/>
        </authorList>
    </citation>
    <scope>IDENTIFICATION</scope>
    <source>
        <tissue evidence="4">Total insect</tissue>
    </source>
</reference>
<dbReference type="OrthoDB" id="124789at2759"/>
<organism evidence="4">
    <name type="scientific">Thrips palmi</name>
    <name type="common">Melon thrips</name>
    <dbReference type="NCBI Taxonomy" id="161013"/>
    <lineage>
        <taxon>Eukaryota</taxon>
        <taxon>Metazoa</taxon>
        <taxon>Ecdysozoa</taxon>
        <taxon>Arthropoda</taxon>
        <taxon>Hexapoda</taxon>
        <taxon>Insecta</taxon>
        <taxon>Pterygota</taxon>
        <taxon>Neoptera</taxon>
        <taxon>Paraneoptera</taxon>
        <taxon>Thysanoptera</taxon>
        <taxon>Terebrantia</taxon>
        <taxon>Thripoidea</taxon>
        <taxon>Thripidae</taxon>
        <taxon>Thrips</taxon>
    </lineage>
</organism>
<evidence type="ECO:0000259" key="2">
    <source>
        <dbReference type="Pfam" id="PF21599"/>
    </source>
</evidence>
<sequence length="428" mass="48985">MEETSWKPSLHQTFSSFEEFENLLKGYSDKSFTEWVTGNSRKVEAENKVLEARGAPPIDPKFRYKYYTLTCKCGGKDRTGTGKGIRVNQSTFKIGCPAKILMKYEKTLKKLQIYEVNLWHSHPVTPNIKASFPESRRLDNDEEKAVQNLLKAKVKPTMIRNLLGNVTSKKLTSRDIANQRAKMKKEALSGRTEEEKLLDVLQELTDVDPDSNIHIGQDNGGNLEFLFFQTSEMKKNMQKYPSVVIMDTTYKINKNQMPVVVFMVMDGNGSGRVGGYAFVANEIKITLKKVLEALKKSLGEETVEKIKVVVVDKDYSEIGALKAVFPHCRIQLCDFHVSKSFQKKANELHEPKVVLEILTKMRYCTNDQSFQNLVAELKKAASQKMYEYFENNWLKISEGWSLRDRHDCLGNTTSNRLENHNGKIKMIL</sequence>
<dbReference type="PANTHER" id="PTHR31569:SF4">
    <property type="entry name" value="SWIM-TYPE DOMAIN-CONTAINING PROTEIN"/>
    <property type="match status" value="1"/>
</dbReference>
<proteinExistence type="predicted"/>
<protein>
    <submittedName>
        <fullName evidence="4">Uncharacterized protein ZSWIM9-like</fullName>
    </submittedName>
</protein>